<organism evidence="2 3">
    <name type="scientific">Capsicum baccatum</name>
    <name type="common">Peruvian pepper</name>
    <dbReference type="NCBI Taxonomy" id="33114"/>
    <lineage>
        <taxon>Eukaryota</taxon>
        <taxon>Viridiplantae</taxon>
        <taxon>Streptophyta</taxon>
        <taxon>Embryophyta</taxon>
        <taxon>Tracheophyta</taxon>
        <taxon>Spermatophyta</taxon>
        <taxon>Magnoliopsida</taxon>
        <taxon>eudicotyledons</taxon>
        <taxon>Gunneridae</taxon>
        <taxon>Pentapetalae</taxon>
        <taxon>asterids</taxon>
        <taxon>lamiids</taxon>
        <taxon>Solanales</taxon>
        <taxon>Solanaceae</taxon>
        <taxon>Solanoideae</taxon>
        <taxon>Capsiceae</taxon>
        <taxon>Capsicum</taxon>
    </lineage>
</organism>
<dbReference type="GO" id="GO:0043539">
    <property type="term" value="F:protein serine/threonine kinase activator activity"/>
    <property type="evidence" value="ECO:0007669"/>
    <property type="project" value="TreeGrafter"/>
</dbReference>
<evidence type="ECO:0008006" key="4">
    <source>
        <dbReference type="Google" id="ProtNLM"/>
    </source>
</evidence>
<name>A0A2G2WCV3_CAPBA</name>
<dbReference type="SUPFAM" id="SSF53383">
    <property type="entry name" value="PLP-dependent transferases"/>
    <property type="match status" value="1"/>
</dbReference>
<dbReference type="InterPro" id="IPR016024">
    <property type="entry name" value="ARM-type_fold"/>
</dbReference>
<dbReference type="GO" id="GO:0035556">
    <property type="term" value="P:intracellular signal transduction"/>
    <property type="evidence" value="ECO:0007669"/>
    <property type="project" value="TreeGrafter"/>
</dbReference>
<dbReference type="Pfam" id="PF08569">
    <property type="entry name" value="Mo25"/>
    <property type="match status" value="1"/>
</dbReference>
<dbReference type="EMBL" id="MLFT02000007">
    <property type="protein sequence ID" value="PHT42999.1"/>
    <property type="molecule type" value="Genomic_DNA"/>
</dbReference>
<comment type="similarity">
    <text evidence="1">Belongs to the Mo25 family.</text>
</comment>
<dbReference type="STRING" id="33114.A0A2G2WCV3"/>
<dbReference type="InterPro" id="IPR013878">
    <property type="entry name" value="Mo25"/>
</dbReference>
<reference evidence="2 3" key="1">
    <citation type="journal article" date="2017" name="Genome Biol.">
        <title>New reference genome sequences of hot pepper reveal the massive evolution of plant disease-resistance genes by retroduplication.</title>
        <authorList>
            <person name="Kim S."/>
            <person name="Park J."/>
            <person name="Yeom S.I."/>
            <person name="Kim Y.M."/>
            <person name="Seo E."/>
            <person name="Kim K.T."/>
            <person name="Kim M.S."/>
            <person name="Lee J.M."/>
            <person name="Cheong K."/>
            <person name="Shin H.S."/>
            <person name="Kim S.B."/>
            <person name="Han K."/>
            <person name="Lee J."/>
            <person name="Park M."/>
            <person name="Lee H.A."/>
            <person name="Lee H.Y."/>
            <person name="Lee Y."/>
            <person name="Oh S."/>
            <person name="Lee J.H."/>
            <person name="Choi E."/>
            <person name="Choi E."/>
            <person name="Lee S.E."/>
            <person name="Jeon J."/>
            <person name="Kim H."/>
            <person name="Choi G."/>
            <person name="Song H."/>
            <person name="Lee J."/>
            <person name="Lee S.C."/>
            <person name="Kwon J.K."/>
            <person name="Lee H.Y."/>
            <person name="Koo N."/>
            <person name="Hong Y."/>
            <person name="Kim R.W."/>
            <person name="Kang W.H."/>
            <person name="Huh J.H."/>
            <person name="Kang B.C."/>
            <person name="Yang T.J."/>
            <person name="Lee Y.H."/>
            <person name="Bennetzen J.L."/>
            <person name="Choi D."/>
        </authorList>
    </citation>
    <scope>NUCLEOTIDE SEQUENCE [LARGE SCALE GENOMIC DNA]</scope>
    <source>
        <strain evidence="3">cv. PBC81</strain>
    </source>
</reference>
<dbReference type="Gene3D" id="3.40.640.10">
    <property type="entry name" value="Type I PLP-dependent aspartate aminotransferase-like (Major domain)"/>
    <property type="match status" value="1"/>
</dbReference>
<dbReference type="SUPFAM" id="SSF48371">
    <property type="entry name" value="ARM repeat"/>
    <property type="match status" value="1"/>
</dbReference>
<evidence type="ECO:0000313" key="3">
    <source>
        <dbReference type="Proteomes" id="UP000224567"/>
    </source>
</evidence>
<dbReference type="AlphaFoldDB" id="A0A2G2WCV3"/>
<dbReference type="Gene3D" id="1.25.10.10">
    <property type="entry name" value="Leucine-rich Repeat Variant"/>
    <property type="match status" value="1"/>
</dbReference>
<dbReference type="Proteomes" id="UP000224567">
    <property type="component" value="Unassembled WGS sequence"/>
</dbReference>
<dbReference type="OrthoDB" id="609103at2759"/>
<proteinExistence type="inferred from homology"/>
<dbReference type="InterPro" id="IPR015421">
    <property type="entry name" value="PyrdxlP-dep_Trfase_major"/>
</dbReference>
<dbReference type="PANTHER" id="PTHR10182">
    <property type="entry name" value="CALCIUM-BINDING PROTEIN 39-RELATED"/>
    <property type="match status" value="1"/>
</dbReference>
<evidence type="ECO:0000313" key="2">
    <source>
        <dbReference type="EMBL" id="PHT42999.1"/>
    </source>
</evidence>
<comment type="caution">
    <text evidence="2">The sequence shown here is derived from an EMBL/GenBank/DDBJ whole genome shotgun (WGS) entry which is preliminary data.</text>
</comment>
<gene>
    <name evidence="2" type="ORF">CQW23_17024</name>
</gene>
<dbReference type="InterPro" id="IPR015424">
    <property type="entry name" value="PyrdxlP-dep_Trfase"/>
</dbReference>
<protein>
    <recommendedName>
        <fullName evidence="4">Aminotransferase class I/classII domain-containing protein</fullName>
    </recommendedName>
</protein>
<evidence type="ECO:0000256" key="1">
    <source>
        <dbReference type="ARBA" id="ARBA00011012"/>
    </source>
</evidence>
<dbReference type="PANTHER" id="PTHR10182:SF12">
    <property type="entry name" value="OS07G0585100 PROTEIN"/>
    <property type="match status" value="1"/>
</dbReference>
<accession>A0A2G2WCV3</accession>
<dbReference type="InterPro" id="IPR011989">
    <property type="entry name" value="ARM-like"/>
</dbReference>
<keyword evidence="3" id="KW-1185">Reference proteome</keyword>
<reference evidence="3" key="2">
    <citation type="journal article" date="2017" name="J. Anim. Genet.">
        <title>Multiple reference genome sequences of hot pepper reveal the massive evolution of plant disease resistance genes by retroduplication.</title>
        <authorList>
            <person name="Kim S."/>
            <person name="Park J."/>
            <person name="Yeom S.-I."/>
            <person name="Kim Y.-M."/>
            <person name="Seo E."/>
            <person name="Kim K.-T."/>
            <person name="Kim M.-S."/>
            <person name="Lee J.M."/>
            <person name="Cheong K."/>
            <person name="Shin H.-S."/>
            <person name="Kim S.-B."/>
            <person name="Han K."/>
            <person name="Lee J."/>
            <person name="Park M."/>
            <person name="Lee H.-A."/>
            <person name="Lee H.-Y."/>
            <person name="Lee Y."/>
            <person name="Oh S."/>
            <person name="Lee J.H."/>
            <person name="Choi E."/>
            <person name="Choi E."/>
            <person name="Lee S.E."/>
            <person name="Jeon J."/>
            <person name="Kim H."/>
            <person name="Choi G."/>
            <person name="Song H."/>
            <person name="Lee J."/>
            <person name="Lee S.-C."/>
            <person name="Kwon J.-K."/>
            <person name="Lee H.-Y."/>
            <person name="Koo N."/>
            <person name="Hong Y."/>
            <person name="Kim R.W."/>
            <person name="Kang W.-H."/>
            <person name="Huh J.H."/>
            <person name="Kang B.-C."/>
            <person name="Yang T.-J."/>
            <person name="Lee Y.-H."/>
            <person name="Bennetzen J.L."/>
            <person name="Choi D."/>
        </authorList>
    </citation>
    <scope>NUCLEOTIDE SEQUENCE [LARGE SCALE GENOMIC DNA]</scope>
    <source>
        <strain evidence="3">cv. PBC81</strain>
    </source>
</reference>
<sequence length="140" mass="15877">MQIVTLGSISKIWIFPGWRLGWLVTNDPNGMLKEHRILGDILIGRSNSIVMTHYVISRDNLRILMNLLKESSKSIQIEAFHVFKLFVANKNKPSDIVNILIANRSKLLHLFANFKTKKDILSVATTFTSGNGVYSLRHVS</sequence>